<sequence length="119" mass="12911">MNTLINILITIMSLFMVAFTAAGFFLSGVMGSFGFDSSAGALMMIIPAICLIIAILGFWSVFKKHRPSRYAFSLLLLVGWPAGTIIGVVLLTLLFASRERESQPMIKQGLNQSAPSESH</sequence>
<dbReference type="RefSeq" id="WP_225250075.1">
    <property type="nucleotide sequence ID" value="NZ_JAIWIU010000041.1"/>
</dbReference>
<evidence type="ECO:0000313" key="3">
    <source>
        <dbReference type="Proteomes" id="UP001199044"/>
    </source>
</evidence>
<dbReference type="EMBL" id="JAIWIU010000041">
    <property type="protein sequence ID" value="MCA2015859.1"/>
    <property type="molecule type" value="Genomic_DNA"/>
</dbReference>
<dbReference type="Proteomes" id="UP001199044">
    <property type="component" value="Unassembled WGS sequence"/>
</dbReference>
<gene>
    <name evidence="2" type="ORF">LDJ79_07030</name>
</gene>
<keyword evidence="1" id="KW-0812">Transmembrane</keyword>
<name>A0ABS7YN51_9VIBR</name>
<feature type="transmembrane region" description="Helical" evidence="1">
    <location>
        <begin position="41"/>
        <end position="62"/>
    </location>
</feature>
<reference evidence="3" key="1">
    <citation type="submission" date="2023-07" db="EMBL/GenBank/DDBJ databases">
        <title>Molecular identification of indigenous halophilic bacteria isolated from red sea cost, biodegradation of synthetic dyes and assessment of degraded metabolite toxicity.</title>
        <authorList>
            <person name="Chaieb K."/>
            <person name="Altayb H.N."/>
        </authorList>
    </citation>
    <scope>NUCLEOTIDE SEQUENCE [LARGE SCALE GENOMIC DNA]</scope>
    <source>
        <strain evidence="3">K20</strain>
    </source>
</reference>
<evidence type="ECO:0000256" key="1">
    <source>
        <dbReference type="SAM" id="Phobius"/>
    </source>
</evidence>
<keyword evidence="3" id="KW-1185">Reference proteome</keyword>
<proteinExistence type="predicted"/>
<comment type="caution">
    <text evidence="2">The sequence shown here is derived from an EMBL/GenBank/DDBJ whole genome shotgun (WGS) entry which is preliminary data.</text>
</comment>
<protein>
    <submittedName>
        <fullName evidence="2">Uncharacterized protein</fullName>
    </submittedName>
</protein>
<keyword evidence="1" id="KW-0472">Membrane</keyword>
<feature type="transmembrane region" description="Helical" evidence="1">
    <location>
        <begin position="7"/>
        <end position="29"/>
    </location>
</feature>
<organism evidence="2 3">
    <name type="scientific">Vibrio tritonius</name>
    <dbReference type="NCBI Taxonomy" id="1435069"/>
    <lineage>
        <taxon>Bacteria</taxon>
        <taxon>Pseudomonadati</taxon>
        <taxon>Pseudomonadota</taxon>
        <taxon>Gammaproteobacteria</taxon>
        <taxon>Vibrionales</taxon>
        <taxon>Vibrionaceae</taxon>
        <taxon>Vibrio</taxon>
    </lineage>
</organism>
<evidence type="ECO:0000313" key="2">
    <source>
        <dbReference type="EMBL" id="MCA2015859.1"/>
    </source>
</evidence>
<feature type="transmembrane region" description="Helical" evidence="1">
    <location>
        <begin position="74"/>
        <end position="96"/>
    </location>
</feature>
<keyword evidence="1" id="KW-1133">Transmembrane helix</keyword>
<accession>A0ABS7YN51</accession>